<comment type="caution">
    <text evidence="2">The sequence shown here is derived from an EMBL/GenBank/DDBJ whole genome shotgun (WGS) entry which is preliminary data.</text>
</comment>
<proteinExistence type="predicted"/>
<feature type="compositionally biased region" description="Basic residues" evidence="1">
    <location>
        <begin position="57"/>
        <end position="68"/>
    </location>
</feature>
<organism evidence="2 3">
    <name type="scientific">Dreissena polymorpha</name>
    <name type="common">Zebra mussel</name>
    <name type="synonym">Mytilus polymorpha</name>
    <dbReference type="NCBI Taxonomy" id="45954"/>
    <lineage>
        <taxon>Eukaryota</taxon>
        <taxon>Metazoa</taxon>
        <taxon>Spiralia</taxon>
        <taxon>Lophotrochozoa</taxon>
        <taxon>Mollusca</taxon>
        <taxon>Bivalvia</taxon>
        <taxon>Autobranchia</taxon>
        <taxon>Heteroconchia</taxon>
        <taxon>Euheterodonta</taxon>
        <taxon>Imparidentia</taxon>
        <taxon>Neoheterodontei</taxon>
        <taxon>Myida</taxon>
        <taxon>Dreissenoidea</taxon>
        <taxon>Dreissenidae</taxon>
        <taxon>Dreissena</taxon>
    </lineage>
</organism>
<gene>
    <name evidence="2" type="ORF">DPMN_108328</name>
</gene>
<protein>
    <submittedName>
        <fullName evidence="2">Uncharacterized protein</fullName>
    </submittedName>
</protein>
<dbReference type="AlphaFoldDB" id="A0A9D4K8C2"/>
<evidence type="ECO:0000313" key="3">
    <source>
        <dbReference type="Proteomes" id="UP000828390"/>
    </source>
</evidence>
<feature type="compositionally biased region" description="Low complexity" evidence="1">
    <location>
        <begin position="89"/>
        <end position="106"/>
    </location>
</feature>
<evidence type="ECO:0000313" key="2">
    <source>
        <dbReference type="EMBL" id="KAH3834995.1"/>
    </source>
</evidence>
<feature type="region of interest" description="Disordered" evidence="1">
    <location>
        <begin position="249"/>
        <end position="269"/>
    </location>
</feature>
<feature type="region of interest" description="Disordered" evidence="1">
    <location>
        <begin position="38"/>
        <end position="126"/>
    </location>
</feature>
<evidence type="ECO:0000256" key="1">
    <source>
        <dbReference type="SAM" id="MobiDB-lite"/>
    </source>
</evidence>
<feature type="compositionally biased region" description="Basic and acidic residues" evidence="1">
    <location>
        <begin position="157"/>
        <end position="174"/>
    </location>
</feature>
<reference evidence="2" key="1">
    <citation type="journal article" date="2019" name="bioRxiv">
        <title>The Genome of the Zebra Mussel, Dreissena polymorpha: A Resource for Invasive Species Research.</title>
        <authorList>
            <person name="McCartney M.A."/>
            <person name="Auch B."/>
            <person name="Kono T."/>
            <person name="Mallez S."/>
            <person name="Zhang Y."/>
            <person name="Obille A."/>
            <person name="Becker A."/>
            <person name="Abrahante J.E."/>
            <person name="Garbe J."/>
            <person name="Badalamenti J.P."/>
            <person name="Herman A."/>
            <person name="Mangelson H."/>
            <person name="Liachko I."/>
            <person name="Sullivan S."/>
            <person name="Sone E.D."/>
            <person name="Koren S."/>
            <person name="Silverstein K.A.T."/>
            <person name="Beckman K.B."/>
            <person name="Gohl D.M."/>
        </authorList>
    </citation>
    <scope>NUCLEOTIDE SEQUENCE</scope>
    <source>
        <strain evidence="2">Duluth1</strain>
        <tissue evidence="2">Whole animal</tissue>
    </source>
</reference>
<dbReference type="Proteomes" id="UP000828390">
    <property type="component" value="Unassembled WGS sequence"/>
</dbReference>
<name>A0A9D4K8C2_DREPO</name>
<feature type="compositionally biased region" description="Polar residues" evidence="1">
    <location>
        <begin position="70"/>
        <end position="88"/>
    </location>
</feature>
<feature type="region of interest" description="Disordered" evidence="1">
    <location>
        <begin position="157"/>
        <end position="179"/>
    </location>
</feature>
<accession>A0A9D4K8C2</accession>
<feature type="region of interest" description="Disordered" evidence="1">
    <location>
        <begin position="1"/>
        <end position="24"/>
    </location>
</feature>
<feature type="compositionally biased region" description="Basic and acidic residues" evidence="1">
    <location>
        <begin position="45"/>
        <end position="55"/>
    </location>
</feature>
<dbReference type="EMBL" id="JAIWYP010000004">
    <property type="protein sequence ID" value="KAH3834995.1"/>
    <property type="molecule type" value="Genomic_DNA"/>
</dbReference>
<reference evidence="2" key="2">
    <citation type="submission" date="2020-11" db="EMBL/GenBank/DDBJ databases">
        <authorList>
            <person name="McCartney M.A."/>
            <person name="Auch B."/>
            <person name="Kono T."/>
            <person name="Mallez S."/>
            <person name="Becker A."/>
            <person name="Gohl D.M."/>
            <person name="Silverstein K.A.T."/>
            <person name="Koren S."/>
            <person name="Bechman K.B."/>
            <person name="Herman A."/>
            <person name="Abrahante J.E."/>
            <person name="Garbe J."/>
        </authorList>
    </citation>
    <scope>NUCLEOTIDE SEQUENCE</scope>
    <source>
        <strain evidence="2">Duluth1</strain>
        <tissue evidence="2">Whole animal</tissue>
    </source>
</reference>
<keyword evidence="3" id="KW-1185">Reference proteome</keyword>
<sequence>MAKSKAERMREFRERKKEQLGDKWLKSERRRLRGYFVPMAELDDEKQMKLREQNKIRQARYRNAKKRSGNSEAAASSVITDESNEPQPSTSTNAVTSTTSDTVLTVKLPFPTPSSKSVSGKKRASRALARSYRTIETLEDKVEDLQRKLRNAQRRLQRLEKKKTADTPKSKVDQLLKQSGLRPEQVPEIRKRLIFSECLSEEIKLAKVAQKKSCKQTEVVHRIASGKVIKKYRMKSTLEKMTNLNRRKSWSSKSVLPEKKASRLQKAYN</sequence>